<feature type="domain" description="C2H2-type" evidence="15">
    <location>
        <begin position="462"/>
        <end position="489"/>
    </location>
</feature>
<gene>
    <name evidence="16" type="ORF">D9C73_026565</name>
</gene>
<keyword evidence="14" id="KW-1133">Transmembrane helix</keyword>
<dbReference type="GO" id="GO:0016780">
    <property type="term" value="F:phosphotransferase activity, for other substituted phosphate groups"/>
    <property type="evidence" value="ECO:0007669"/>
    <property type="project" value="InterPro"/>
</dbReference>
<evidence type="ECO:0000259" key="15">
    <source>
        <dbReference type="PROSITE" id="PS50157"/>
    </source>
</evidence>
<feature type="region of interest" description="Disordered" evidence="13">
    <location>
        <begin position="668"/>
        <end position="688"/>
    </location>
</feature>
<feature type="domain" description="C2H2-type" evidence="15">
    <location>
        <begin position="490"/>
        <end position="517"/>
    </location>
</feature>
<dbReference type="STRING" id="240159.A0A4U5VRI6"/>
<dbReference type="PROSITE" id="PS00379">
    <property type="entry name" value="CDP_ALCOHOL_P_TRANSF"/>
    <property type="match status" value="1"/>
</dbReference>
<dbReference type="AlphaFoldDB" id="A0A4U5VRI6"/>
<evidence type="ECO:0000256" key="9">
    <source>
        <dbReference type="ARBA" id="ARBA00023163"/>
    </source>
</evidence>
<dbReference type="InterPro" id="IPR013087">
    <property type="entry name" value="Znf_C2H2_type"/>
</dbReference>
<keyword evidence="5 11" id="KW-0863">Zinc-finger</keyword>
<evidence type="ECO:0000256" key="3">
    <source>
        <dbReference type="ARBA" id="ARBA00022723"/>
    </source>
</evidence>
<keyword evidence="17" id="KW-1185">Reference proteome</keyword>
<dbReference type="FunFam" id="3.30.160.60:FF:004459">
    <property type="match status" value="1"/>
</dbReference>
<keyword evidence="10" id="KW-0539">Nucleus</keyword>
<dbReference type="GO" id="GO:0005634">
    <property type="term" value="C:nucleus"/>
    <property type="evidence" value="ECO:0007669"/>
    <property type="project" value="UniProtKB-SubCell"/>
</dbReference>
<dbReference type="InterPro" id="IPR048254">
    <property type="entry name" value="CDP_ALCOHOL_P_TRANSF_CS"/>
</dbReference>
<dbReference type="GO" id="GO:0000981">
    <property type="term" value="F:DNA-binding transcription factor activity, RNA polymerase II-specific"/>
    <property type="evidence" value="ECO:0007669"/>
    <property type="project" value="UniProtKB-ARBA"/>
</dbReference>
<dbReference type="InterPro" id="IPR043130">
    <property type="entry name" value="CDP-OH_PTrfase_TM_dom"/>
</dbReference>
<dbReference type="Pfam" id="PF00096">
    <property type="entry name" value="zf-C2H2"/>
    <property type="match status" value="3"/>
</dbReference>
<dbReference type="InterPro" id="IPR036236">
    <property type="entry name" value="Znf_C2H2_sf"/>
</dbReference>
<dbReference type="PROSITE" id="PS00028">
    <property type="entry name" value="ZINC_FINGER_C2H2_1"/>
    <property type="match status" value="7"/>
</dbReference>
<keyword evidence="14" id="KW-0812">Transmembrane</keyword>
<dbReference type="Pfam" id="PF01066">
    <property type="entry name" value="CDP-OH_P_transf"/>
    <property type="match status" value="1"/>
</dbReference>
<dbReference type="Proteomes" id="UP000298787">
    <property type="component" value="Chromosome 23"/>
</dbReference>
<dbReference type="PROSITE" id="PS50157">
    <property type="entry name" value="ZINC_FINGER_C2H2_2"/>
    <property type="match status" value="6"/>
</dbReference>
<keyword evidence="8" id="KW-0238">DNA-binding</keyword>
<feature type="transmembrane region" description="Helical" evidence="14">
    <location>
        <begin position="123"/>
        <end position="142"/>
    </location>
</feature>
<evidence type="ECO:0000256" key="12">
    <source>
        <dbReference type="RuleBase" id="RU003750"/>
    </source>
</evidence>
<accession>A0A4U5VRI6</accession>
<keyword evidence="7" id="KW-0805">Transcription regulation</keyword>
<dbReference type="SMART" id="SM00355">
    <property type="entry name" value="ZnF_C2H2"/>
    <property type="match status" value="8"/>
</dbReference>
<protein>
    <submittedName>
        <fullName evidence="16">Zinc finger protein</fullName>
    </submittedName>
</protein>
<dbReference type="InterPro" id="IPR000462">
    <property type="entry name" value="CDP-OH_P_trans"/>
</dbReference>
<evidence type="ECO:0000256" key="4">
    <source>
        <dbReference type="ARBA" id="ARBA00022737"/>
    </source>
</evidence>
<evidence type="ECO:0000256" key="13">
    <source>
        <dbReference type="SAM" id="MobiDB-lite"/>
    </source>
</evidence>
<feature type="domain" description="C2H2-type" evidence="15">
    <location>
        <begin position="520"/>
        <end position="548"/>
    </location>
</feature>
<evidence type="ECO:0000256" key="14">
    <source>
        <dbReference type="SAM" id="Phobius"/>
    </source>
</evidence>
<evidence type="ECO:0000256" key="5">
    <source>
        <dbReference type="ARBA" id="ARBA00022771"/>
    </source>
</evidence>
<dbReference type="Gene3D" id="1.20.120.1760">
    <property type="match status" value="1"/>
</dbReference>
<evidence type="ECO:0000256" key="2">
    <source>
        <dbReference type="ARBA" id="ARBA00022679"/>
    </source>
</evidence>
<evidence type="ECO:0000256" key="1">
    <source>
        <dbReference type="ARBA" id="ARBA00004123"/>
    </source>
</evidence>
<feature type="domain" description="C2H2-type" evidence="15">
    <location>
        <begin position="327"/>
        <end position="354"/>
    </location>
</feature>
<evidence type="ECO:0000256" key="10">
    <source>
        <dbReference type="ARBA" id="ARBA00023242"/>
    </source>
</evidence>
<dbReference type="GO" id="GO:0016020">
    <property type="term" value="C:membrane"/>
    <property type="evidence" value="ECO:0007669"/>
    <property type="project" value="InterPro"/>
</dbReference>
<proteinExistence type="inferred from homology"/>
<dbReference type="FunFam" id="3.30.160.60:FF:000095">
    <property type="entry name" value="Vascular endothelial zinc finger 1"/>
    <property type="match status" value="1"/>
</dbReference>
<feature type="domain" description="C2H2-type" evidence="15">
    <location>
        <begin position="602"/>
        <end position="629"/>
    </location>
</feature>
<evidence type="ECO:0000256" key="6">
    <source>
        <dbReference type="ARBA" id="ARBA00022833"/>
    </source>
</evidence>
<sequence>MAQENIFFFVPNLIGYARVVLALLSFFLMPCCPWPAVFCYLLSALLDAFDGHAARALNQSTKFGAMMDMLTDRCATMCLLVNLSLLYPSYTFLFQLSMCLDIASHWLHLHRYVTCTGTSPAQPVLFVMCAGNELFFCLLYLLRHIEEPAAWLFWLQGLCGIICLLKSGISLVHLVTASQNMAALDAAERENSRKSHQIKLNIINTFPLKQRAERRRAQAAQLVFIAAVGASRSAPLPSSLPSSLPGWFALSAFRMDTSWSNFLFQTPSSQSQPETPLQAELLPELTGAAQSPPAEHIVTPPSTVDTAALSEEPLPVKPLVKPSRPAHICATCNKEFKNSYNLRRHQSVHTGIKLKDRTAREKEDAAGKVGRVEKQMVPLSLLHLTLPTQPPPPTAIVAAPENLPQPVQHANQESQPVSVSIAPATVTLAAPPQPIQAAVVVVGSMEQNPNPNPNPNQVRKNHACEACGKAFRDVYHLNRHRLSHSDEKPYSCPICQQRFKRKDRMSYHVRSHQGGVEKPYICPHCAKAFSRPDHLNSHVRQVHSTERPFKCTTCTSAFATRDRLRAHLIRHEEKVPCHICGKLLSAAYITDHMRVHNQSQHHACHLCNRSFTTLTYLRVHAQKHHGQEWKESGGARGGFGGTGAGGVLLCQLCGVQCKTATQLQGHMGTHANQGDPNPDPSSAGPVGTTSVAVTVSSASTVGLLVTDCSSITPQPHS</sequence>
<evidence type="ECO:0000313" key="16">
    <source>
        <dbReference type="EMBL" id="TKS91237.1"/>
    </source>
</evidence>
<evidence type="ECO:0000256" key="8">
    <source>
        <dbReference type="ARBA" id="ARBA00023125"/>
    </source>
</evidence>
<keyword evidence="9" id="KW-0804">Transcription</keyword>
<dbReference type="GO" id="GO:0008654">
    <property type="term" value="P:phospholipid biosynthetic process"/>
    <property type="evidence" value="ECO:0007669"/>
    <property type="project" value="InterPro"/>
</dbReference>
<dbReference type="FunFam" id="3.30.160.60:FF:000108">
    <property type="entry name" value="Vascular endothelial zinc finger 1"/>
    <property type="match status" value="1"/>
</dbReference>
<comment type="similarity">
    <text evidence="12">Belongs to the CDP-alcohol phosphatidyltransferase class-I family.</text>
</comment>
<feature type="transmembrane region" description="Helical" evidence="14">
    <location>
        <begin position="74"/>
        <end position="103"/>
    </location>
</feature>
<dbReference type="GO" id="GO:0045893">
    <property type="term" value="P:positive regulation of DNA-templated transcription"/>
    <property type="evidence" value="ECO:0007669"/>
    <property type="project" value="UniProtKB-ARBA"/>
</dbReference>
<name>A0A4U5VRI6_COLLU</name>
<feature type="domain" description="C2H2-type" evidence="15">
    <location>
        <begin position="549"/>
        <end position="576"/>
    </location>
</feature>
<keyword evidence="6" id="KW-0862">Zinc</keyword>
<dbReference type="Pfam" id="PF13894">
    <property type="entry name" value="zf-C2H2_4"/>
    <property type="match status" value="1"/>
</dbReference>
<keyword evidence="14" id="KW-0472">Membrane</keyword>
<comment type="subcellular location">
    <subcellularLocation>
        <location evidence="1">Nucleus</location>
    </subcellularLocation>
</comment>
<evidence type="ECO:0000256" key="11">
    <source>
        <dbReference type="PROSITE-ProRule" id="PRU00042"/>
    </source>
</evidence>
<keyword evidence="3" id="KW-0479">Metal-binding</keyword>
<dbReference type="EMBL" id="CM014100">
    <property type="protein sequence ID" value="TKS91237.1"/>
    <property type="molecule type" value="Genomic_DNA"/>
</dbReference>
<dbReference type="FunFam" id="3.30.160.60:FF:000780">
    <property type="entry name" value="myc-associated zinc finger protein isoform X1"/>
    <property type="match status" value="1"/>
</dbReference>
<evidence type="ECO:0000256" key="7">
    <source>
        <dbReference type="ARBA" id="ARBA00023015"/>
    </source>
</evidence>
<reference evidence="16 17" key="1">
    <citation type="submission" date="2019-01" db="EMBL/GenBank/DDBJ databases">
        <title>Genome Assembly of Collichthys lucidus.</title>
        <authorList>
            <person name="Cai M."/>
            <person name="Xiao S."/>
        </authorList>
    </citation>
    <scope>NUCLEOTIDE SEQUENCE [LARGE SCALE GENOMIC DNA]</scope>
    <source>
        <strain evidence="16">JT15FE1705JMU</strain>
        <tissue evidence="16">Muscle</tissue>
    </source>
</reference>
<feature type="transmembrane region" description="Helical" evidence="14">
    <location>
        <begin position="149"/>
        <end position="175"/>
    </location>
</feature>
<dbReference type="InterPro" id="IPR050331">
    <property type="entry name" value="Zinc_finger"/>
</dbReference>
<dbReference type="GO" id="GO:0008270">
    <property type="term" value="F:zinc ion binding"/>
    <property type="evidence" value="ECO:0007669"/>
    <property type="project" value="UniProtKB-KW"/>
</dbReference>
<dbReference type="PANTHER" id="PTHR16515:SF66">
    <property type="entry name" value="C2H2-TYPE DOMAIN-CONTAINING PROTEIN"/>
    <property type="match status" value="1"/>
</dbReference>
<dbReference type="SUPFAM" id="SSF57667">
    <property type="entry name" value="beta-beta-alpha zinc fingers"/>
    <property type="match status" value="4"/>
</dbReference>
<keyword evidence="2 12" id="KW-0808">Transferase</keyword>
<dbReference type="Pfam" id="PF13912">
    <property type="entry name" value="zf-C2H2_6"/>
    <property type="match status" value="1"/>
</dbReference>
<dbReference type="PANTHER" id="PTHR16515">
    <property type="entry name" value="PR DOMAIN ZINC FINGER PROTEIN"/>
    <property type="match status" value="1"/>
</dbReference>
<evidence type="ECO:0000313" key="17">
    <source>
        <dbReference type="Proteomes" id="UP000298787"/>
    </source>
</evidence>
<organism evidence="16 17">
    <name type="scientific">Collichthys lucidus</name>
    <name type="common">Big head croaker</name>
    <name type="synonym">Sciaena lucida</name>
    <dbReference type="NCBI Taxonomy" id="240159"/>
    <lineage>
        <taxon>Eukaryota</taxon>
        <taxon>Metazoa</taxon>
        <taxon>Chordata</taxon>
        <taxon>Craniata</taxon>
        <taxon>Vertebrata</taxon>
        <taxon>Euteleostomi</taxon>
        <taxon>Actinopterygii</taxon>
        <taxon>Neopterygii</taxon>
        <taxon>Teleostei</taxon>
        <taxon>Neoteleostei</taxon>
        <taxon>Acanthomorphata</taxon>
        <taxon>Eupercaria</taxon>
        <taxon>Sciaenidae</taxon>
        <taxon>Collichthys</taxon>
    </lineage>
</organism>
<dbReference type="GO" id="GO:0000977">
    <property type="term" value="F:RNA polymerase II transcription regulatory region sequence-specific DNA binding"/>
    <property type="evidence" value="ECO:0007669"/>
    <property type="project" value="UniProtKB-ARBA"/>
</dbReference>
<dbReference type="Gene3D" id="3.30.160.60">
    <property type="entry name" value="Classic Zinc Finger"/>
    <property type="match status" value="6"/>
</dbReference>
<keyword evidence="4" id="KW-0677">Repeat</keyword>